<keyword evidence="5 8" id="KW-0812">Transmembrane</keyword>
<evidence type="ECO:0000256" key="7">
    <source>
        <dbReference type="ARBA" id="ARBA00023136"/>
    </source>
</evidence>
<evidence type="ECO:0000256" key="5">
    <source>
        <dbReference type="ARBA" id="ARBA00022692"/>
    </source>
</evidence>
<evidence type="ECO:0000256" key="4">
    <source>
        <dbReference type="ARBA" id="ARBA00022475"/>
    </source>
</evidence>
<keyword evidence="6 8" id="KW-1133">Transmembrane helix</keyword>
<evidence type="ECO:0000256" key="1">
    <source>
        <dbReference type="ARBA" id="ARBA00004651"/>
    </source>
</evidence>
<dbReference type="PROSITE" id="PS50928">
    <property type="entry name" value="ABC_TM1"/>
    <property type="match status" value="1"/>
</dbReference>
<dbReference type="KEGG" id="aaxa:NCTC10138_00981"/>
<evidence type="ECO:0000256" key="8">
    <source>
        <dbReference type="SAM" id="Phobius"/>
    </source>
</evidence>
<comment type="similarity">
    <text evidence="2">Belongs to the binding-protein-dependent transport system permease family. CysTW subfamily.</text>
</comment>
<dbReference type="GO" id="GO:0005886">
    <property type="term" value="C:plasma membrane"/>
    <property type="evidence" value="ECO:0007669"/>
    <property type="project" value="UniProtKB-SubCell"/>
</dbReference>
<keyword evidence="4" id="KW-1003">Cell membrane</keyword>
<feature type="transmembrane region" description="Helical" evidence="8">
    <location>
        <begin position="151"/>
        <end position="172"/>
    </location>
</feature>
<feature type="transmembrane region" description="Helical" evidence="8">
    <location>
        <begin position="21"/>
        <end position="49"/>
    </location>
</feature>
<dbReference type="InterPro" id="IPR000515">
    <property type="entry name" value="MetI-like"/>
</dbReference>
<dbReference type="GO" id="GO:0055085">
    <property type="term" value="P:transmembrane transport"/>
    <property type="evidence" value="ECO:0007669"/>
    <property type="project" value="InterPro"/>
</dbReference>
<name>A0A449BDR7_HAPAX</name>
<dbReference type="InterPro" id="IPR035906">
    <property type="entry name" value="MetI-like_sf"/>
</dbReference>
<feature type="transmembrane region" description="Helical" evidence="8">
    <location>
        <begin position="193"/>
        <end position="215"/>
    </location>
</feature>
<evidence type="ECO:0000313" key="11">
    <source>
        <dbReference type="Proteomes" id="UP000289841"/>
    </source>
</evidence>
<feature type="transmembrane region" description="Helical" evidence="8">
    <location>
        <begin position="83"/>
        <end position="101"/>
    </location>
</feature>
<dbReference type="SUPFAM" id="SSF161098">
    <property type="entry name" value="MetI-like"/>
    <property type="match status" value="1"/>
</dbReference>
<keyword evidence="3" id="KW-0813">Transport</keyword>
<dbReference type="Proteomes" id="UP000289841">
    <property type="component" value="Chromosome"/>
</dbReference>
<proteinExistence type="inferred from homology"/>
<accession>A0A449BDR7</accession>
<dbReference type="EMBL" id="LR215048">
    <property type="protein sequence ID" value="VEU80604.1"/>
    <property type="molecule type" value="Genomic_DNA"/>
</dbReference>
<dbReference type="PANTHER" id="PTHR42929:SF1">
    <property type="entry name" value="INNER MEMBRANE ABC TRANSPORTER PERMEASE PROTEIN YDCU-RELATED"/>
    <property type="match status" value="1"/>
</dbReference>
<sequence>MSKFSKDISFRGIKKIKNKRPMALLGVPYYIVLTLLIVLPFLIMVLYAFNSTSDGTYEITFSILNFKRFITEPLFINTMLESLYLAALSTIFTLLIGYPLAYFITKLSNRKQILMIALVTSPMWINMLLRANAIKQVVDLLMPSLLGTDFIIVLGNVYMFLPFMVLPIYTVLAKLDPSLLESSADLGASNFKTMVKVVIPLSLSGVISGCMMVFLPAATTLVIPKYLGDGKRTMIGNLIENAVLTKHEYGYAAAISIILGLILMTFVFLLKKVDKYDEVLSREEI</sequence>
<evidence type="ECO:0000256" key="2">
    <source>
        <dbReference type="ARBA" id="ARBA00007069"/>
    </source>
</evidence>
<gene>
    <name evidence="10" type="primary">potB_1</name>
    <name evidence="10" type="ORF">NCTC10138_00981</name>
</gene>
<organism evidence="10 11">
    <name type="scientific">Haploplasma axanthum</name>
    <name type="common">Acholeplasma axanthum</name>
    <dbReference type="NCBI Taxonomy" id="29552"/>
    <lineage>
        <taxon>Bacteria</taxon>
        <taxon>Bacillati</taxon>
        <taxon>Mycoplasmatota</taxon>
        <taxon>Mollicutes</taxon>
        <taxon>Acholeplasmatales</taxon>
        <taxon>Acholeplasmataceae</taxon>
        <taxon>Haploplasma</taxon>
    </lineage>
</organism>
<keyword evidence="7 8" id="KW-0472">Membrane</keyword>
<dbReference type="Gene3D" id="1.10.3720.10">
    <property type="entry name" value="MetI-like"/>
    <property type="match status" value="1"/>
</dbReference>
<evidence type="ECO:0000256" key="3">
    <source>
        <dbReference type="ARBA" id="ARBA00022448"/>
    </source>
</evidence>
<comment type="subcellular location">
    <subcellularLocation>
        <location evidence="1">Cell membrane</location>
        <topology evidence="1">Multi-pass membrane protein</topology>
    </subcellularLocation>
</comment>
<evidence type="ECO:0000313" key="10">
    <source>
        <dbReference type="EMBL" id="VEU80604.1"/>
    </source>
</evidence>
<reference evidence="10 11" key="1">
    <citation type="submission" date="2019-01" db="EMBL/GenBank/DDBJ databases">
        <authorList>
            <consortium name="Pathogen Informatics"/>
        </authorList>
    </citation>
    <scope>NUCLEOTIDE SEQUENCE [LARGE SCALE GENOMIC DNA]</scope>
    <source>
        <strain evidence="10 11">NCTC10138</strain>
    </source>
</reference>
<evidence type="ECO:0000259" key="9">
    <source>
        <dbReference type="PROSITE" id="PS50928"/>
    </source>
</evidence>
<evidence type="ECO:0000256" key="6">
    <source>
        <dbReference type="ARBA" id="ARBA00022989"/>
    </source>
</evidence>
<protein>
    <submittedName>
        <fullName evidence="10">Polyamine (Spermidine/putrescine) ABC transporter permease</fullName>
    </submittedName>
</protein>
<feature type="transmembrane region" description="Helical" evidence="8">
    <location>
        <begin position="113"/>
        <end position="131"/>
    </location>
</feature>
<feature type="domain" description="ABC transmembrane type-1" evidence="9">
    <location>
        <begin position="79"/>
        <end position="270"/>
    </location>
</feature>
<dbReference type="PANTHER" id="PTHR42929">
    <property type="entry name" value="INNER MEMBRANE ABC TRANSPORTER PERMEASE PROTEIN YDCU-RELATED-RELATED"/>
    <property type="match status" value="1"/>
</dbReference>
<feature type="transmembrane region" description="Helical" evidence="8">
    <location>
        <begin position="249"/>
        <end position="270"/>
    </location>
</feature>
<dbReference type="CDD" id="cd06261">
    <property type="entry name" value="TM_PBP2"/>
    <property type="match status" value="1"/>
</dbReference>
<dbReference type="AlphaFoldDB" id="A0A449BDR7"/>
<keyword evidence="11" id="KW-1185">Reference proteome</keyword>
<dbReference type="RefSeq" id="WP_162140248.1">
    <property type="nucleotide sequence ID" value="NZ_LR215048.1"/>
</dbReference>
<dbReference type="STRING" id="1278311.GCA_000428705_01240"/>